<organism evidence="5 6">
    <name type="scientific">Candidatus Buchananbacteria bacterium CG10_big_fil_rev_8_21_14_0_10_33_19</name>
    <dbReference type="NCBI Taxonomy" id="1974525"/>
    <lineage>
        <taxon>Bacteria</taxon>
        <taxon>Candidatus Buchananiibacteriota</taxon>
    </lineage>
</organism>
<comment type="subcellular location">
    <subcellularLocation>
        <location evidence="1">Secreted</location>
    </subcellularLocation>
</comment>
<dbReference type="PANTHER" id="PTHR34216:SF3">
    <property type="entry name" value="POLY-BETA-1,6-N-ACETYL-D-GLUCOSAMINE N-DEACETYLASE"/>
    <property type="match status" value="1"/>
</dbReference>
<evidence type="ECO:0000256" key="3">
    <source>
        <dbReference type="SAM" id="Phobius"/>
    </source>
</evidence>
<feature type="transmembrane region" description="Helical" evidence="3">
    <location>
        <begin position="610"/>
        <end position="629"/>
    </location>
</feature>
<dbReference type="SUPFAM" id="SSF88713">
    <property type="entry name" value="Glycoside hydrolase/deacetylase"/>
    <property type="match status" value="1"/>
</dbReference>
<accession>A0A2H0W5G0</accession>
<dbReference type="Pfam" id="PF01522">
    <property type="entry name" value="Polysacc_deac_1"/>
    <property type="match status" value="1"/>
</dbReference>
<keyword evidence="3" id="KW-0472">Membrane</keyword>
<dbReference type="Proteomes" id="UP000229056">
    <property type="component" value="Unassembled WGS sequence"/>
</dbReference>
<evidence type="ECO:0000313" key="6">
    <source>
        <dbReference type="Proteomes" id="UP000229056"/>
    </source>
</evidence>
<dbReference type="InterPro" id="IPR011330">
    <property type="entry name" value="Glyco_hydro/deAcase_b/a-brl"/>
</dbReference>
<keyword evidence="3" id="KW-1133">Transmembrane helix</keyword>
<feature type="transmembrane region" description="Helical" evidence="3">
    <location>
        <begin position="270"/>
        <end position="292"/>
    </location>
</feature>
<dbReference type="PROSITE" id="PS51677">
    <property type="entry name" value="NODB"/>
    <property type="match status" value="1"/>
</dbReference>
<evidence type="ECO:0000256" key="1">
    <source>
        <dbReference type="ARBA" id="ARBA00004613"/>
    </source>
</evidence>
<gene>
    <name evidence="5" type="ORF">COT80_03635</name>
</gene>
<keyword evidence="3" id="KW-0812">Transmembrane</keyword>
<protein>
    <recommendedName>
        <fullName evidence="4">NodB homology domain-containing protein</fullName>
    </recommendedName>
</protein>
<comment type="caution">
    <text evidence="5">The sequence shown here is derived from an EMBL/GenBank/DDBJ whole genome shotgun (WGS) entry which is preliminary data.</text>
</comment>
<evidence type="ECO:0000256" key="2">
    <source>
        <dbReference type="ARBA" id="ARBA00022729"/>
    </source>
</evidence>
<dbReference type="GO" id="GO:0005975">
    <property type="term" value="P:carbohydrate metabolic process"/>
    <property type="evidence" value="ECO:0007669"/>
    <property type="project" value="InterPro"/>
</dbReference>
<reference evidence="6" key="1">
    <citation type="submission" date="2017-09" db="EMBL/GenBank/DDBJ databases">
        <title>Depth-based differentiation of microbial function through sediment-hosted aquifers and enrichment of novel symbionts in the deep terrestrial subsurface.</title>
        <authorList>
            <person name="Probst A.J."/>
            <person name="Ladd B."/>
            <person name="Jarett J.K."/>
            <person name="Geller-Mcgrath D.E."/>
            <person name="Sieber C.M.K."/>
            <person name="Emerson J.B."/>
            <person name="Anantharaman K."/>
            <person name="Thomas B.C."/>
            <person name="Malmstrom R."/>
            <person name="Stieglmeier M."/>
            <person name="Klingl A."/>
            <person name="Woyke T."/>
            <person name="Ryan C.M."/>
            <person name="Banfield J.F."/>
        </authorList>
    </citation>
    <scope>NUCLEOTIDE SEQUENCE [LARGE SCALE GENOMIC DNA]</scope>
</reference>
<proteinExistence type="predicted"/>
<dbReference type="InterPro" id="IPR051398">
    <property type="entry name" value="Polysacch_Deacetylase"/>
</dbReference>
<feature type="transmembrane region" description="Helical" evidence="3">
    <location>
        <begin position="499"/>
        <end position="519"/>
    </location>
</feature>
<dbReference type="AlphaFoldDB" id="A0A2H0W5G0"/>
<evidence type="ECO:0000313" key="5">
    <source>
        <dbReference type="EMBL" id="PIS05831.1"/>
    </source>
</evidence>
<keyword evidence="2" id="KW-0732">Signal</keyword>
<dbReference type="GO" id="GO:0016810">
    <property type="term" value="F:hydrolase activity, acting on carbon-nitrogen (but not peptide) bonds"/>
    <property type="evidence" value="ECO:0007669"/>
    <property type="project" value="InterPro"/>
</dbReference>
<feature type="domain" description="NodB homology" evidence="4">
    <location>
        <begin position="79"/>
        <end position="194"/>
    </location>
</feature>
<dbReference type="InterPro" id="IPR002509">
    <property type="entry name" value="NODB_dom"/>
</dbReference>
<dbReference type="GO" id="GO:0005576">
    <property type="term" value="C:extracellular region"/>
    <property type="evidence" value="ECO:0007669"/>
    <property type="project" value="UniProtKB-SubCell"/>
</dbReference>
<feature type="transmembrane region" description="Helical" evidence="3">
    <location>
        <begin position="428"/>
        <end position="452"/>
    </location>
</feature>
<name>A0A2H0W5G0_9BACT</name>
<dbReference type="PANTHER" id="PTHR34216">
    <property type="match status" value="1"/>
</dbReference>
<dbReference type="EMBL" id="PEZY01000012">
    <property type="protein sequence ID" value="PIS05831.1"/>
    <property type="molecule type" value="Genomic_DNA"/>
</dbReference>
<dbReference type="CDD" id="cd10918">
    <property type="entry name" value="CE4_NodB_like_5s_6s"/>
    <property type="match status" value="1"/>
</dbReference>
<feature type="transmembrane region" description="Helical" evidence="3">
    <location>
        <begin position="557"/>
        <end position="579"/>
    </location>
</feature>
<feature type="transmembrane region" description="Helical" evidence="3">
    <location>
        <begin position="357"/>
        <end position="376"/>
    </location>
</feature>
<feature type="transmembrane region" description="Helical" evidence="3">
    <location>
        <begin position="586"/>
        <end position="604"/>
    </location>
</feature>
<feature type="transmembrane region" description="Helical" evidence="3">
    <location>
        <begin position="473"/>
        <end position="493"/>
    </location>
</feature>
<feature type="transmembrane region" description="Helical" evidence="3">
    <location>
        <begin position="332"/>
        <end position="351"/>
    </location>
</feature>
<evidence type="ECO:0000259" key="4">
    <source>
        <dbReference type="PROSITE" id="PS51677"/>
    </source>
</evidence>
<dbReference type="Gene3D" id="3.20.20.370">
    <property type="entry name" value="Glycoside hydrolase/deacetylase"/>
    <property type="match status" value="1"/>
</dbReference>
<sequence>MANHIKKIYFRFLFWLDGILPKHNIPVLLYHSISDDNSKMSVSPEKFEQQLIQLKKAGYKSISLAELKSCFDKNIFPTKRVMITFDDGFLDNYEIARPLLKQYGFGAVFFIAGKYIDSTADFCTNDIDRVKKMMSEDQLGDLSGNNLEVANHFFSHKILSDMDSDEIKNEYYTNRDKLLKIVGDIETLKYVAYPKNKKNNVASLLEKCGVLLAFGGRPGVVKQNSLRYDLPRIQVYNNDSINKFLAKLSPYYYFLPWIAFVIKQAIRSPWFYLLLVLALSRFAFFWLGLFGFPANASLVGDWWTLYGGDEINYFKSAKEIIDGDVISRARPIGFPLFLIPFIWFSYSVNFIDAFPLVSFVNGVVLYSVALVLIYFLAKEILGSKLKAYIVAVIFNIYPYLFYFLFKIFVRGNNIISPFVESRFRQLMFWHFGSDPLSIVLILASLLCFILIIRNKVNSIFIASIVGLMSSWSVIARLQNLIILPIFFLAFLLFRKIKLLKYFFIFSLLPLFLQLYFNFISQDSIFSTSYKLNGGSGSDIPIFSFSYIFRIVTYPLDYGAILLAPIIIILVLAVVGFYYLIKLNKKVGLFLFGYVILNLLFILFLEPTFRNPRYFLPVIPILIIVLYLPMDQLINKIILYVKSK</sequence>
<feature type="transmembrane region" description="Helical" evidence="3">
    <location>
        <begin position="388"/>
        <end position="408"/>
    </location>
</feature>